<protein>
    <submittedName>
        <fullName evidence="2">Uncharacterized protein</fullName>
    </submittedName>
</protein>
<dbReference type="STRING" id="1227498.C492_00205"/>
<dbReference type="RefSeq" id="WP_008419367.1">
    <property type="nucleotide sequence ID" value="NZ_AOIA01000008.1"/>
</dbReference>
<organism evidence="2 3">
    <name type="scientific">Natronococcus jeotgali DSM 18795</name>
    <dbReference type="NCBI Taxonomy" id="1227498"/>
    <lineage>
        <taxon>Archaea</taxon>
        <taxon>Methanobacteriati</taxon>
        <taxon>Methanobacteriota</taxon>
        <taxon>Stenosarchaea group</taxon>
        <taxon>Halobacteria</taxon>
        <taxon>Halobacteriales</taxon>
        <taxon>Natrialbaceae</taxon>
        <taxon>Natronococcus</taxon>
    </lineage>
</organism>
<dbReference type="Proteomes" id="UP000011531">
    <property type="component" value="Unassembled WGS sequence"/>
</dbReference>
<evidence type="ECO:0000313" key="3">
    <source>
        <dbReference type="Proteomes" id="UP000011531"/>
    </source>
</evidence>
<accession>L9Y0H9</accession>
<name>L9Y0H9_9EURY</name>
<comment type="caution">
    <text evidence="2">The sequence shown here is derived from an EMBL/GenBank/DDBJ whole genome shotgun (WGS) entry which is preliminary data.</text>
</comment>
<dbReference type="AlphaFoldDB" id="L9Y0H9"/>
<evidence type="ECO:0000313" key="2">
    <source>
        <dbReference type="EMBL" id="ELY67232.1"/>
    </source>
</evidence>
<proteinExistence type="predicted"/>
<gene>
    <name evidence="2" type="ORF">C492_00205</name>
</gene>
<dbReference type="EMBL" id="AOIA01000008">
    <property type="protein sequence ID" value="ELY67232.1"/>
    <property type="molecule type" value="Genomic_DNA"/>
</dbReference>
<reference evidence="2 3" key="1">
    <citation type="journal article" date="2014" name="PLoS Genet.">
        <title>Phylogenetically driven sequencing of extremely halophilic archaea reveals strategies for static and dynamic osmo-response.</title>
        <authorList>
            <person name="Becker E.A."/>
            <person name="Seitzer P.M."/>
            <person name="Tritt A."/>
            <person name="Larsen D."/>
            <person name="Krusor M."/>
            <person name="Yao A.I."/>
            <person name="Wu D."/>
            <person name="Madern D."/>
            <person name="Eisen J.A."/>
            <person name="Darling A.E."/>
            <person name="Facciotti M.T."/>
        </authorList>
    </citation>
    <scope>NUCLEOTIDE SEQUENCE [LARGE SCALE GENOMIC DNA]</scope>
    <source>
        <strain evidence="2 3">DSM 18795</strain>
    </source>
</reference>
<feature type="compositionally biased region" description="Polar residues" evidence="1">
    <location>
        <begin position="58"/>
        <end position="72"/>
    </location>
</feature>
<feature type="compositionally biased region" description="Acidic residues" evidence="1">
    <location>
        <begin position="75"/>
        <end position="84"/>
    </location>
</feature>
<evidence type="ECO:0000256" key="1">
    <source>
        <dbReference type="SAM" id="MobiDB-lite"/>
    </source>
</evidence>
<sequence length="84" mass="9202">MGDQDADHEDAWRGTGTRTRRPTSIRNALEAGHDDSAQEESDSSSSEDYTVRVYYSGEWSSSVRGDGSSRTIDGSGEETFDAHL</sequence>
<keyword evidence="3" id="KW-1185">Reference proteome</keyword>
<feature type="region of interest" description="Disordered" evidence="1">
    <location>
        <begin position="1"/>
        <end position="84"/>
    </location>
</feature>